<name>A0A1M6HTR0_9FIRM</name>
<accession>A0A1M6HTR0</accession>
<proteinExistence type="predicted"/>
<evidence type="ECO:0000313" key="2">
    <source>
        <dbReference type="EMBL" id="SHJ25573.1"/>
    </source>
</evidence>
<evidence type="ECO:0000313" key="3">
    <source>
        <dbReference type="Proteomes" id="UP000184442"/>
    </source>
</evidence>
<organism evidence="2 3">
    <name type="scientific">Lutispora thermophila DSM 19022</name>
    <dbReference type="NCBI Taxonomy" id="1122184"/>
    <lineage>
        <taxon>Bacteria</taxon>
        <taxon>Bacillati</taxon>
        <taxon>Bacillota</taxon>
        <taxon>Clostridia</taxon>
        <taxon>Lutisporales</taxon>
        <taxon>Lutisporaceae</taxon>
        <taxon>Lutispora</taxon>
    </lineage>
</organism>
<feature type="transmembrane region" description="Helical" evidence="1">
    <location>
        <begin position="7"/>
        <end position="24"/>
    </location>
</feature>
<dbReference type="Proteomes" id="UP000184442">
    <property type="component" value="Unassembled WGS sequence"/>
</dbReference>
<reference evidence="2 3" key="1">
    <citation type="submission" date="2016-11" db="EMBL/GenBank/DDBJ databases">
        <authorList>
            <person name="Jaros S."/>
            <person name="Januszkiewicz K."/>
            <person name="Wedrychowicz H."/>
        </authorList>
    </citation>
    <scope>NUCLEOTIDE SEQUENCE [LARGE SCALE GENOMIC DNA]</scope>
    <source>
        <strain evidence="2 3">DSM 19022</strain>
    </source>
</reference>
<dbReference type="EMBL" id="FQZS01000023">
    <property type="protein sequence ID" value="SHJ25573.1"/>
    <property type="molecule type" value="Genomic_DNA"/>
</dbReference>
<protein>
    <submittedName>
        <fullName evidence="2">Uncharacterized protein</fullName>
    </submittedName>
</protein>
<keyword evidence="1" id="KW-0472">Membrane</keyword>
<evidence type="ECO:0000256" key="1">
    <source>
        <dbReference type="SAM" id="Phobius"/>
    </source>
</evidence>
<sequence>MRGSIFRTIKLLILINIFLVPFIIAVQNIIIRFIIGLFIGFSFILLLSFSSKIESLCKKNN</sequence>
<dbReference type="AlphaFoldDB" id="A0A1M6HTR0"/>
<keyword evidence="3" id="KW-1185">Reference proteome</keyword>
<keyword evidence="1" id="KW-0812">Transmembrane</keyword>
<keyword evidence="1" id="KW-1133">Transmembrane helix</keyword>
<gene>
    <name evidence="2" type="ORF">SAMN02745176_02936</name>
</gene>
<feature type="transmembrane region" description="Helical" evidence="1">
    <location>
        <begin position="30"/>
        <end position="49"/>
    </location>
</feature>